<dbReference type="InterPro" id="IPR000477">
    <property type="entry name" value="RT_dom"/>
</dbReference>
<organism evidence="3 4">
    <name type="scientific">Cnephaeus nilssonii</name>
    <name type="common">Northern bat</name>
    <name type="synonym">Eptesicus nilssonii</name>
    <dbReference type="NCBI Taxonomy" id="3371016"/>
    <lineage>
        <taxon>Eukaryota</taxon>
        <taxon>Metazoa</taxon>
        <taxon>Chordata</taxon>
        <taxon>Craniata</taxon>
        <taxon>Vertebrata</taxon>
        <taxon>Euteleostomi</taxon>
        <taxon>Mammalia</taxon>
        <taxon>Eutheria</taxon>
        <taxon>Laurasiatheria</taxon>
        <taxon>Chiroptera</taxon>
        <taxon>Yangochiroptera</taxon>
        <taxon>Vespertilionidae</taxon>
        <taxon>Cnephaeus</taxon>
    </lineage>
</organism>
<dbReference type="Proteomes" id="UP001177744">
    <property type="component" value="Unassembled WGS sequence"/>
</dbReference>
<dbReference type="EMBL" id="JAULJE010000002">
    <property type="protein sequence ID" value="KAK1346144.1"/>
    <property type="molecule type" value="Genomic_DNA"/>
</dbReference>
<dbReference type="EC" id="2.7.7.49" evidence="1"/>
<evidence type="ECO:0000259" key="2">
    <source>
        <dbReference type="Pfam" id="PF00078"/>
    </source>
</evidence>
<evidence type="ECO:0000313" key="4">
    <source>
        <dbReference type="Proteomes" id="UP001177744"/>
    </source>
</evidence>
<dbReference type="GO" id="GO:0003964">
    <property type="term" value="F:RNA-directed DNA polymerase activity"/>
    <property type="evidence" value="ECO:0007669"/>
    <property type="project" value="UniProtKB-EC"/>
</dbReference>
<comment type="caution">
    <text evidence="3">The sequence shown here is derived from an EMBL/GenBank/DDBJ whole genome shotgun (WGS) entry which is preliminary data.</text>
</comment>
<name>A0AA40IAL5_CNENI</name>
<feature type="domain" description="Reverse transcriptase" evidence="2">
    <location>
        <begin position="124"/>
        <end position="172"/>
    </location>
</feature>
<accession>A0AA40IAL5</accession>
<proteinExistence type="predicted"/>
<evidence type="ECO:0000313" key="3">
    <source>
        <dbReference type="EMBL" id="KAK1346144.1"/>
    </source>
</evidence>
<evidence type="ECO:0000256" key="1">
    <source>
        <dbReference type="ARBA" id="ARBA00012493"/>
    </source>
</evidence>
<dbReference type="SUPFAM" id="SSF56672">
    <property type="entry name" value="DNA/RNA polymerases"/>
    <property type="match status" value="1"/>
</dbReference>
<reference evidence="3" key="1">
    <citation type="submission" date="2023-06" db="EMBL/GenBank/DDBJ databases">
        <title>Reference genome for the Northern bat (Eptesicus nilssonii), a most northern bat species.</title>
        <authorList>
            <person name="Laine V.N."/>
            <person name="Pulliainen A.T."/>
            <person name="Lilley T.M."/>
        </authorList>
    </citation>
    <scope>NUCLEOTIDE SEQUENCE</scope>
    <source>
        <strain evidence="3">BLF_Eptnil</strain>
        <tissue evidence="3">Kidney</tissue>
    </source>
</reference>
<dbReference type="InterPro" id="IPR043502">
    <property type="entry name" value="DNA/RNA_pol_sf"/>
</dbReference>
<sequence>MEENKRLDIEFKTTVIRIVKNYEQHFSNKLDNLEEMDIFLEKYNLPKLNQEESEQLNRPVTMEEIEAVIKKLPANKSPGPDDFTEEFYETFKEELKPILLRLFQKIQEEGTLPSSFYEASITLIPKPDKDNTMKENYRPISLMNIDAKILNKILANRLQQYIRKIIHHDQEGSSVVLEKMRLLGLLLCLLIAPQSEGLRDETGVMDGRWLKGLMLLVPRGPVPREAVAVGTKTGEALADPLPHLHCPCILFNERCYALDPPGSRDRGRSGLELCGLVEVQSIKRH</sequence>
<dbReference type="PANTHER" id="PTHR19446">
    <property type="entry name" value="REVERSE TRANSCRIPTASES"/>
    <property type="match status" value="1"/>
</dbReference>
<gene>
    <name evidence="3" type="ORF">QTO34_008613</name>
</gene>
<keyword evidence="4" id="KW-1185">Reference proteome</keyword>
<dbReference type="AlphaFoldDB" id="A0AA40IAL5"/>
<protein>
    <recommendedName>
        <fullName evidence="1">RNA-directed DNA polymerase</fullName>
        <ecNumber evidence="1">2.7.7.49</ecNumber>
    </recommendedName>
</protein>
<dbReference type="Pfam" id="PF00078">
    <property type="entry name" value="RVT_1"/>
    <property type="match status" value="1"/>
</dbReference>